<sequence>MKEIIVSLVVSCGSEVAE</sequence>
<protein>
    <submittedName>
        <fullName evidence="1">Uncharacterized protein</fullName>
    </submittedName>
</protein>
<organism evidence="1">
    <name type="scientific">Streptococcus salivarius</name>
    <dbReference type="NCBI Taxonomy" id="1304"/>
    <lineage>
        <taxon>Bacteria</taxon>
        <taxon>Bacillati</taxon>
        <taxon>Bacillota</taxon>
        <taxon>Bacilli</taxon>
        <taxon>Lactobacillales</taxon>
        <taxon>Streptococcaceae</taxon>
        <taxon>Streptococcus</taxon>
    </lineage>
</organism>
<reference evidence="1" key="2">
    <citation type="submission" date="2017-02" db="EMBL/GenBank/DDBJ databases">
        <title>Diversity of integrative and conjugative elements of Streptococcus salivarius and their intra- and interspecies transfer.</title>
        <authorList>
            <person name="Dahmane N."/>
            <person name="Libante V."/>
            <person name="Charron-Bourgoin F."/>
            <person name="Guedon E."/>
            <person name="Guedon G."/>
            <person name="Leblond-Bourget N."/>
            <person name="Payot S."/>
        </authorList>
    </citation>
    <scope>NUCLEOTIDE SEQUENCE</scope>
    <source>
        <strain evidence="1">L50</strain>
    </source>
</reference>
<dbReference type="AlphaFoldDB" id="A0A1R3T930"/>
<accession>A0A1R3T930</accession>
<proteinExistence type="predicted"/>
<evidence type="ECO:0000313" key="1">
    <source>
        <dbReference type="EMBL" id="SCW20843.1"/>
    </source>
</evidence>
<dbReference type="EMBL" id="LT622832">
    <property type="protein sequence ID" value="SCW20843.1"/>
    <property type="molecule type" value="Genomic_DNA"/>
</dbReference>
<name>A0A1R3T930_STRSL</name>
<reference evidence="1" key="1">
    <citation type="submission" date="2016-08" db="EMBL/GenBank/DDBJ databases">
        <authorList>
            <person name="Seilhamer J.J."/>
        </authorList>
    </citation>
    <scope>NUCLEOTIDE SEQUENCE</scope>
    <source>
        <strain evidence="1">L50</strain>
    </source>
</reference>